<feature type="transmembrane region" description="Helical" evidence="1">
    <location>
        <begin position="48"/>
        <end position="69"/>
    </location>
</feature>
<proteinExistence type="predicted"/>
<keyword evidence="1" id="KW-0812">Transmembrane</keyword>
<sequence>MRNILNKNFLSGALPCISEGCAFLLPYFKNSFKAFLANFTLSNLPPSIPFSLFTTLRGAFFTFIAVLYVTRFI</sequence>
<keyword evidence="1" id="KW-0472">Membrane</keyword>
<keyword evidence="1" id="KW-1133">Transmembrane helix</keyword>
<protein>
    <submittedName>
        <fullName evidence="2">Uncharacterized protein</fullName>
    </submittedName>
</protein>
<reference evidence="2" key="1">
    <citation type="journal article" date="2021" name="Proc. Natl. Acad. Sci. U.S.A.">
        <title>A Catalog of Tens of Thousands of Viruses from Human Metagenomes Reveals Hidden Associations with Chronic Diseases.</title>
        <authorList>
            <person name="Tisza M.J."/>
            <person name="Buck C.B."/>
        </authorList>
    </citation>
    <scope>NUCLEOTIDE SEQUENCE</scope>
    <source>
        <strain evidence="2">CtKwY15</strain>
    </source>
</reference>
<evidence type="ECO:0000313" key="2">
    <source>
        <dbReference type="EMBL" id="DAF54509.1"/>
    </source>
</evidence>
<name>A0A8S5STX9_9CAUD</name>
<feature type="transmembrane region" description="Helical" evidence="1">
    <location>
        <begin position="9"/>
        <end position="28"/>
    </location>
</feature>
<organism evidence="2">
    <name type="scientific">Siphoviridae sp. ctKwY15</name>
    <dbReference type="NCBI Taxonomy" id="2827843"/>
    <lineage>
        <taxon>Viruses</taxon>
        <taxon>Duplodnaviria</taxon>
        <taxon>Heunggongvirae</taxon>
        <taxon>Uroviricota</taxon>
        <taxon>Caudoviricetes</taxon>
    </lineage>
</organism>
<evidence type="ECO:0000256" key="1">
    <source>
        <dbReference type="SAM" id="Phobius"/>
    </source>
</evidence>
<dbReference type="EMBL" id="BK032679">
    <property type="protein sequence ID" value="DAF54509.1"/>
    <property type="molecule type" value="Genomic_DNA"/>
</dbReference>
<accession>A0A8S5STX9</accession>